<dbReference type="Proteomes" id="UP001610100">
    <property type="component" value="Unassembled WGS sequence"/>
</dbReference>
<dbReference type="RefSeq" id="WP_344741890.1">
    <property type="nucleotide sequence ID" value="NZ_BAABAY010000006.1"/>
</dbReference>
<evidence type="ECO:0000313" key="2">
    <source>
        <dbReference type="Proteomes" id="UP001610100"/>
    </source>
</evidence>
<evidence type="ECO:0000313" key="1">
    <source>
        <dbReference type="EMBL" id="MFH6772679.1"/>
    </source>
</evidence>
<dbReference type="Gene3D" id="3.40.50.1110">
    <property type="entry name" value="SGNH hydrolase"/>
    <property type="match status" value="1"/>
</dbReference>
<dbReference type="InterPro" id="IPR036514">
    <property type="entry name" value="SGNH_hydro_sf"/>
</dbReference>
<dbReference type="SUPFAM" id="SSF52266">
    <property type="entry name" value="SGNH hydrolase"/>
    <property type="match status" value="1"/>
</dbReference>
<name>A0ABW7N1E0_9FLAO</name>
<sequence length="319" mass="37935">MKRIILKTGLYTVLILLCLEGIIRIFHLTKDYPKRYVDKFGVEKWVPNQNGYSVTGIRRQNFSEYHINNFGFNSYREFKPSYNTQEIALVGDSFIEGFHQNYYNSIGRKIENRLKDVQVFEFGYAGYDLADQLHLINAYNKMFEKIDYVYILLNFTDDLSRGTYEIKKERLKLESPLYKTLRKSKLIVYLYDIGSFSAVNSLLNQLTSFYKKVPAESKQKSQPKENETYEKRLDNFNSLVDLYGFDKKRYKFLLDTEKSPKKFLNYLNQNKFHYLDFGLMMDQSKKRTTLVYDMHWNDHGRDLIAGLIVNDFTNTLRNK</sequence>
<dbReference type="EMBL" id="JBAWKB010000004">
    <property type="protein sequence ID" value="MFH6772679.1"/>
    <property type="molecule type" value="Genomic_DNA"/>
</dbReference>
<organism evidence="1 2">
    <name type="scientific">Gaetbulibacter aestuarii</name>
    <dbReference type="NCBI Taxonomy" id="1502358"/>
    <lineage>
        <taxon>Bacteria</taxon>
        <taxon>Pseudomonadati</taxon>
        <taxon>Bacteroidota</taxon>
        <taxon>Flavobacteriia</taxon>
        <taxon>Flavobacteriales</taxon>
        <taxon>Flavobacteriaceae</taxon>
        <taxon>Gaetbulibacter</taxon>
    </lineage>
</organism>
<protein>
    <recommendedName>
        <fullName evidence="3">SGNH/GDSL hydrolase family protein</fullName>
    </recommendedName>
</protein>
<comment type="caution">
    <text evidence="1">The sequence shown here is derived from an EMBL/GenBank/DDBJ whole genome shotgun (WGS) entry which is preliminary data.</text>
</comment>
<keyword evidence="2" id="KW-1185">Reference proteome</keyword>
<accession>A0ABW7N1E0</accession>
<proteinExistence type="predicted"/>
<evidence type="ECO:0008006" key="3">
    <source>
        <dbReference type="Google" id="ProtNLM"/>
    </source>
</evidence>
<gene>
    <name evidence="1" type="ORF">V8G58_12110</name>
</gene>
<reference evidence="1 2" key="1">
    <citation type="submission" date="2024-02" db="EMBL/GenBank/DDBJ databases">
        <title>A Gaetbulibacter species isolated from tidal flats and genomic insights of their niches.</title>
        <authorList>
            <person name="Ye Y."/>
        </authorList>
    </citation>
    <scope>NUCLEOTIDE SEQUENCE [LARGE SCALE GENOMIC DNA]</scope>
    <source>
        <strain evidence="1 2">KYW382</strain>
    </source>
</reference>